<dbReference type="Gene3D" id="3.40.390.10">
    <property type="entry name" value="Collagenase (Catalytic Domain)"/>
    <property type="match status" value="1"/>
</dbReference>
<dbReference type="PANTHER" id="PTHR10127:SF780">
    <property type="entry name" value="METALLOENDOPEPTIDASE"/>
    <property type="match status" value="1"/>
</dbReference>
<gene>
    <name evidence="9" type="ORF">LOTGIDRAFT_113898</name>
</gene>
<dbReference type="OMA" id="MGTIEHE"/>
<keyword evidence="5 6" id="KW-0482">Metalloprotease</keyword>
<evidence type="ECO:0000256" key="3">
    <source>
        <dbReference type="ARBA" id="ARBA00022801"/>
    </source>
</evidence>
<feature type="active site" evidence="6">
    <location>
        <position position="7"/>
    </location>
</feature>
<keyword evidence="10" id="KW-1185">Reference proteome</keyword>
<dbReference type="EMBL" id="KB201205">
    <property type="protein sequence ID" value="ESO98798.1"/>
    <property type="molecule type" value="Genomic_DNA"/>
</dbReference>
<dbReference type="Proteomes" id="UP000030746">
    <property type="component" value="Unassembled WGS sequence"/>
</dbReference>
<dbReference type="AlphaFoldDB" id="V4A4E9"/>
<dbReference type="HOGENOM" id="CLU_017286_4_1_1"/>
<protein>
    <recommendedName>
        <fullName evidence="7">Metalloendopeptidase</fullName>
        <ecNumber evidence="7">3.4.24.-</ecNumber>
    </recommendedName>
</protein>
<evidence type="ECO:0000256" key="4">
    <source>
        <dbReference type="ARBA" id="ARBA00022833"/>
    </source>
</evidence>
<proteinExistence type="predicted"/>
<dbReference type="GO" id="GO:0004222">
    <property type="term" value="F:metalloendopeptidase activity"/>
    <property type="evidence" value="ECO:0007669"/>
    <property type="project" value="UniProtKB-UniRule"/>
</dbReference>
<dbReference type="GeneID" id="20231021"/>
<keyword evidence="3 6" id="KW-0378">Hydrolase</keyword>
<evidence type="ECO:0000256" key="2">
    <source>
        <dbReference type="ARBA" id="ARBA00022723"/>
    </source>
</evidence>
<dbReference type="SUPFAM" id="SSF55486">
    <property type="entry name" value="Metalloproteases ('zincins'), catalytic domain"/>
    <property type="match status" value="1"/>
</dbReference>
<feature type="binding site" evidence="6">
    <location>
        <position position="16"/>
    </location>
    <ligand>
        <name>Zn(2+)</name>
        <dbReference type="ChEBI" id="CHEBI:29105"/>
        <note>catalytic</note>
    </ligand>
</feature>
<dbReference type="PROSITE" id="PS51864">
    <property type="entry name" value="ASTACIN"/>
    <property type="match status" value="1"/>
</dbReference>
<keyword evidence="1 6" id="KW-0645">Protease</keyword>
<feature type="binding site" evidence="6">
    <location>
        <position position="6"/>
    </location>
    <ligand>
        <name>Zn(2+)</name>
        <dbReference type="ChEBI" id="CHEBI:29105"/>
        <note>catalytic</note>
    </ligand>
</feature>
<organism evidence="9 10">
    <name type="scientific">Lottia gigantea</name>
    <name type="common">Giant owl limpet</name>
    <dbReference type="NCBI Taxonomy" id="225164"/>
    <lineage>
        <taxon>Eukaryota</taxon>
        <taxon>Metazoa</taxon>
        <taxon>Spiralia</taxon>
        <taxon>Lophotrochozoa</taxon>
        <taxon>Mollusca</taxon>
        <taxon>Gastropoda</taxon>
        <taxon>Patellogastropoda</taxon>
        <taxon>Lottioidea</taxon>
        <taxon>Lottiidae</taxon>
        <taxon>Lottia</taxon>
    </lineage>
</organism>
<dbReference type="EC" id="3.4.24.-" evidence="7"/>
<reference evidence="9 10" key="1">
    <citation type="journal article" date="2013" name="Nature">
        <title>Insights into bilaterian evolution from three spiralian genomes.</title>
        <authorList>
            <person name="Simakov O."/>
            <person name="Marletaz F."/>
            <person name="Cho S.J."/>
            <person name="Edsinger-Gonzales E."/>
            <person name="Havlak P."/>
            <person name="Hellsten U."/>
            <person name="Kuo D.H."/>
            <person name="Larsson T."/>
            <person name="Lv J."/>
            <person name="Arendt D."/>
            <person name="Savage R."/>
            <person name="Osoegawa K."/>
            <person name="de Jong P."/>
            <person name="Grimwood J."/>
            <person name="Chapman J.A."/>
            <person name="Shapiro H."/>
            <person name="Aerts A."/>
            <person name="Otillar R.P."/>
            <person name="Terry A.Y."/>
            <person name="Boore J.L."/>
            <person name="Grigoriev I.V."/>
            <person name="Lindberg D.R."/>
            <person name="Seaver E.C."/>
            <person name="Weisblat D.A."/>
            <person name="Putnam N.H."/>
            <person name="Rokhsar D.S."/>
        </authorList>
    </citation>
    <scope>NUCLEOTIDE SEQUENCE [LARGE SCALE GENOMIC DNA]</scope>
</reference>
<keyword evidence="4 6" id="KW-0862">Zinc</keyword>
<dbReference type="GO" id="GO:0008270">
    <property type="term" value="F:zinc ion binding"/>
    <property type="evidence" value="ECO:0007669"/>
    <property type="project" value="UniProtKB-UniRule"/>
</dbReference>
<dbReference type="RefSeq" id="XP_009050434.1">
    <property type="nucleotide sequence ID" value="XM_009052186.1"/>
</dbReference>
<comment type="caution">
    <text evidence="6">Lacks conserved residue(s) required for the propagation of feature annotation.</text>
</comment>
<dbReference type="GO" id="GO:0006508">
    <property type="term" value="P:proteolysis"/>
    <property type="evidence" value="ECO:0007669"/>
    <property type="project" value="UniProtKB-KW"/>
</dbReference>
<dbReference type="CTD" id="20231021"/>
<dbReference type="Pfam" id="PF01400">
    <property type="entry name" value="Astacin"/>
    <property type="match status" value="1"/>
</dbReference>
<keyword evidence="2 6" id="KW-0479">Metal-binding</keyword>
<sequence>KRVIMHELGHAIGMVHEHQRYDRDNYITIVRENVRPAVLDQFKKFSRNVVDIGSVPYDYLSIMHYGKSFFSADGFSTTIRTNNPNYQDLIGRTEQLSFIDVKAVNLMYRCNGEEEQPEY</sequence>
<evidence type="ECO:0000313" key="10">
    <source>
        <dbReference type="Proteomes" id="UP000030746"/>
    </source>
</evidence>
<dbReference type="InterPro" id="IPR001506">
    <property type="entry name" value="Peptidase_M12A"/>
</dbReference>
<evidence type="ECO:0000256" key="1">
    <source>
        <dbReference type="ARBA" id="ARBA00022670"/>
    </source>
</evidence>
<comment type="cofactor">
    <cofactor evidence="6 7">
        <name>Zn(2+)</name>
        <dbReference type="ChEBI" id="CHEBI:29105"/>
    </cofactor>
    <text evidence="6 7">Binds 1 zinc ion per subunit.</text>
</comment>
<evidence type="ECO:0000256" key="6">
    <source>
        <dbReference type="PROSITE-ProRule" id="PRU01211"/>
    </source>
</evidence>
<evidence type="ECO:0000259" key="8">
    <source>
        <dbReference type="PROSITE" id="PS51864"/>
    </source>
</evidence>
<evidence type="ECO:0000313" key="9">
    <source>
        <dbReference type="EMBL" id="ESO98798.1"/>
    </source>
</evidence>
<name>V4A4E9_LOTGI</name>
<feature type="domain" description="Peptidase M12A" evidence="8">
    <location>
        <begin position="1"/>
        <end position="111"/>
    </location>
</feature>
<dbReference type="PRINTS" id="PR00480">
    <property type="entry name" value="ASTACIN"/>
</dbReference>
<dbReference type="KEGG" id="lgi:LOTGIDRAFT_113898"/>
<accession>V4A4E9</accession>
<dbReference type="InterPro" id="IPR024079">
    <property type="entry name" value="MetalloPept_cat_dom_sf"/>
</dbReference>
<evidence type="ECO:0000256" key="7">
    <source>
        <dbReference type="RuleBase" id="RU361183"/>
    </source>
</evidence>
<dbReference type="OrthoDB" id="6061307at2759"/>
<feature type="binding site" evidence="6">
    <location>
        <position position="10"/>
    </location>
    <ligand>
        <name>Zn(2+)</name>
        <dbReference type="ChEBI" id="CHEBI:29105"/>
        <note>catalytic</note>
    </ligand>
</feature>
<evidence type="ECO:0000256" key="5">
    <source>
        <dbReference type="ARBA" id="ARBA00023049"/>
    </source>
</evidence>
<feature type="non-terminal residue" evidence="9">
    <location>
        <position position="1"/>
    </location>
</feature>
<dbReference type="PANTHER" id="PTHR10127">
    <property type="entry name" value="DISCOIDIN, CUB, EGF, LAMININ , AND ZINC METALLOPROTEASE DOMAIN CONTAINING"/>
    <property type="match status" value="1"/>
</dbReference>